<reference evidence="1 2" key="1">
    <citation type="submission" date="2019-03" db="EMBL/GenBank/DDBJ databases">
        <title>Genomic Encyclopedia of Archaeal and Bacterial Type Strains, Phase II (KMG-II): from individual species to whole genera.</title>
        <authorList>
            <person name="Goeker M."/>
        </authorList>
    </citation>
    <scope>NUCLEOTIDE SEQUENCE [LARGE SCALE GENOMIC DNA]</scope>
    <source>
        <strain evidence="1 2">DSM 19035</strain>
    </source>
</reference>
<dbReference type="RefSeq" id="WP_133577138.1">
    <property type="nucleotide sequence ID" value="NZ_SNYC01000005.1"/>
</dbReference>
<evidence type="ECO:0000313" key="1">
    <source>
        <dbReference type="EMBL" id="TDQ08794.1"/>
    </source>
</evidence>
<organism evidence="1 2">
    <name type="scientific">Pedobacter metabolipauper</name>
    <dbReference type="NCBI Taxonomy" id="425513"/>
    <lineage>
        <taxon>Bacteria</taxon>
        <taxon>Pseudomonadati</taxon>
        <taxon>Bacteroidota</taxon>
        <taxon>Sphingobacteriia</taxon>
        <taxon>Sphingobacteriales</taxon>
        <taxon>Sphingobacteriaceae</taxon>
        <taxon>Pedobacter</taxon>
    </lineage>
</organism>
<sequence length="255" mass="29074">MKTLCYSLILSAVLFGCQRQQSKTYIPSDITKNQSFNQPVTSDGDSIEIEKLDIPTSDLNEKGPKVYYQVKFGDTLLRIQTNKADTGSAKGKFLRALFMNTQKTCALVQIYDDYDYKTAPFYIVALKDGKLEVKSLYRASKGRADKKYSIGMARIGRDGYLINNDFFISNVNAKVYLIPRQHAEEKIQGTFFMQSADKETLVFIQPDSLYEVHYPSGRNLTVALDPDAYNNLYQYVTQNYKWEKNGNGASFLQKK</sequence>
<evidence type="ECO:0008006" key="3">
    <source>
        <dbReference type="Google" id="ProtNLM"/>
    </source>
</evidence>
<gene>
    <name evidence="1" type="ORF">ATK78_3312</name>
</gene>
<comment type="caution">
    <text evidence="1">The sequence shown here is derived from an EMBL/GenBank/DDBJ whole genome shotgun (WGS) entry which is preliminary data.</text>
</comment>
<proteinExistence type="predicted"/>
<accession>A0A4V6PW07</accession>
<evidence type="ECO:0000313" key="2">
    <source>
        <dbReference type="Proteomes" id="UP000295620"/>
    </source>
</evidence>
<protein>
    <recommendedName>
        <fullName evidence="3">Lipoprotein</fullName>
    </recommendedName>
</protein>
<dbReference type="EMBL" id="SNYC01000005">
    <property type="protein sequence ID" value="TDQ08794.1"/>
    <property type="molecule type" value="Genomic_DNA"/>
</dbReference>
<dbReference type="PROSITE" id="PS51257">
    <property type="entry name" value="PROKAR_LIPOPROTEIN"/>
    <property type="match status" value="1"/>
</dbReference>
<name>A0A4V6PW07_9SPHI</name>
<keyword evidence="2" id="KW-1185">Reference proteome</keyword>
<dbReference type="Proteomes" id="UP000295620">
    <property type="component" value="Unassembled WGS sequence"/>
</dbReference>
<dbReference type="AlphaFoldDB" id="A0A4V6PW07"/>
<dbReference type="OrthoDB" id="750652at2"/>